<evidence type="ECO:0000313" key="2">
    <source>
        <dbReference type="EMBL" id="EWM22652.1"/>
    </source>
</evidence>
<feature type="compositionally biased region" description="Basic and acidic residues" evidence="1">
    <location>
        <begin position="104"/>
        <end position="115"/>
    </location>
</feature>
<gene>
    <name evidence="2" type="ORF">Naga_100023g8</name>
</gene>
<dbReference type="EMBL" id="AZIL01002132">
    <property type="protein sequence ID" value="EWM22652.1"/>
    <property type="molecule type" value="Genomic_DNA"/>
</dbReference>
<comment type="caution">
    <text evidence="2">The sequence shown here is derived from an EMBL/GenBank/DDBJ whole genome shotgun (WGS) entry which is preliminary data.</text>
</comment>
<reference evidence="2 3" key="1">
    <citation type="journal article" date="2014" name="Mol. Plant">
        <title>Chromosome Scale Genome Assembly and Transcriptome Profiling of Nannochloropsis gaditana in Nitrogen Depletion.</title>
        <authorList>
            <person name="Corteggiani Carpinelli E."/>
            <person name="Telatin A."/>
            <person name="Vitulo N."/>
            <person name="Forcato C."/>
            <person name="D'Angelo M."/>
            <person name="Schiavon R."/>
            <person name="Vezzi A."/>
            <person name="Giacometti G.M."/>
            <person name="Morosinotto T."/>
            <person name="Valle G."/>
        </authorList>
    </citation>
    <scope>NUCLEOTIDE SEQUENCE [LARGE SCALE GENOMIC DNA]</scope>
    <source>
        <strain evidence="2 3">B-31</strain>
    </source>
</reference>
<name>W7T8A3_9STRA</name>
<dbReference type="Proteomes" id="UP000019335">
    <property type="component" value="Unassembled WGS sequence"/>
</dbReference>
<protein>
    <submittedName>
        <fullName evidence="2">Uncharacterized protein</fullName>
    </submittedName>
</protein>
<proteinExistence type="predicted"/>
<sequence>MAPIARETRIPPDFLGALSPRLHRMDGSSDVDSFANGNGADSSLDLQTSGTLLSVEGPSTAFEAGSALLAFCLFCVRGRCMDVQAFVIVLMRVKVPKRASGLHPTDRVRTSRVEGDVALPQSPL</sequence>
<feature type="region of interest" description="Disordered" evidence="1">
    <location>
        <begin position="98"/>
        <end position="124"/>
    </location>
</feature>
<evidence type="ECO:0000313" key="3">
    <source>
        <dbReference type="Proteomes" id="UP000019335"/>
    </source>
</evidence>
<dbReference type="AlphaFoldDB" id="W7T8A3"/>
<accession>W7T8A3</accession>
<evidence type="ECO:0000256" key="1">
    <source>
        <dbReference type="SAM" id="MobiDB-lite"/>
    </source>
</evidence>
<keyword evidence="3" id="KW-1185">Reference proteome</keyword>
<organism evidence="2 3">
    <name type="scientific">Nannochloropsis gaditana</name>
    <dbReference type="NCBI Taxonomy" id="72520"/>
    <lineage>
        <taxon>Eukaryota</taxon>
        <taxon>Sar</taxon>
        <taxon>Stramenopiles</taxon>
        <taxon>Ochrophyta</taxon>
        <taxon>Eustigmatophyceae</taxon>
        <taxon>Eustigmatales</taxon>
        <taxon>Monodopsidaceae</taxon>
        <taxon>Nannochloropsis</taxon>
    </lineage>
</organism>